<organism evidence="2 3">
    <name type="scientific">Plastoroseomonas hellenica</name>
    <dbReference type="NCBI Taxonomy" id="2687306"/>
    <lineage>
        <taxon>Bacteria</taxon>
        <taxon>Pseudomonadati</taxon>
        <taxon>Pseudomonadota</taxon>
        <taxon>Alphaproteobacteria</taxon>
        <taxon>Acetobacterales</taxon>
        <taxon>Acetobacteraceae</taxon>
        <taxon>Plastoroseomonas</taxon>
    </lineage>
</organism>
<dbReference type="Pfam" id="PF00702">
    <property type="entry name" value="Hydrolase"/>
    <property type="match status" value="1"/>
</dbReference>
<dbReference type="InterPro" id="IPR023214">
    <property type="entry name" value="HAD_sf"/>
</dbReference>
<evidence type="ECO:0000313" key="3">
    <source>
        <dbReference type="Proteomes" id="UP001196870"/>
    </source>
</evidence>
<proteinExistence type="predicted"/>
<dbReference type="SUPFAM" id="SSF56784">
    <property type="entry name" value="HAD-like"/>
    <property type="match status" value="1"/>
</dbReference>
<dbReference type="RefSeq" id="WP_211856152.1">
    <property type="nucleotide sequence ID" value="NZ_JAAGBB010000055.1"/>
</dbReference>
<dbReference type="PANTHER" id="PTHR43316:SF3">
    <property type="entry name" value="HALOACID DEHALOGENASE, TYPE II (AFU_ORTHOLOGUE AFUA_2G07750)-RELATED"/>
    <property type="match status" value="1"/>
</dbReference>
<dbReference type="NCBIfam" id="TIGR01493">
    <property type="entry name" value="HAD-SF-IA-v2"/>
    <property type="match status" value="1"/>
</dbReference>
<dbReference type="Proteomes" id="UP001196870">
    <property type="component" value="Unassembled WGS sequence"/>
</dbReference>
<dbReference type="SFLD" id="SFLDG01129">
    <property type="entry name" value="C1.5:_HAD__Beta-PGM__Phosphata"/>
    <property type="match status" value="1"/>
</dbReference>
<dbReference type="InterPro" id="IPR006439">
    <property type="entry name" value="HAD-SF_hydro_IA"/>
</dbReference>
<protein>
    <submittedName>
        <fullName evidence="2">HAD-IA family hydrolase</fullName>
    </submittedName>
</protein>
<comment type="caution">
    <text evidence="2">The sequence shown here is derived from an EMBL/GenBank/DDBJ whole genome shotgun (WGS) entry which is preliminary data.</text>
</comment>
<gene>
    <name evidence="2" type="ORF">GXW71_28755</name>
</gene>
<accession>A0ABS5F730</accession>
<sequence>MAARQPKVLTFDVVGTLIDFETGLLGYLRGACGAAATELGDGAILDAYRQARGAKEAWRFPDDLERVYGEIAPQLGLPIDARIAKGFAQSVKDWPAFPDSVAALRRLAARYKLVAMTNAARWALDLMIPTLGDPFHDTVAADEALCEKPDPQYFAFTRGRLSRDGFRQQDILHVAQSQYHDIGVAKGLGYTVCWIERRQGVPGSGGTITAAQQTAPHYHFATLADLANHAEAGGLVMQTP</sequence>
<dbReference type="InterPro" id="IPR036412">
    <property type="entry name" value="HAD-like_sf"/>
</dbReference>
<evidence type="ECO:0000256" key="1">
    <source>
        <dbReference type="ARBA" id="ARBA00022801"/>
    </source>
</evidence>
<dbReference type="Gene3D" id="1.10.150.750">
    <property type="match status" value="1"/>
</dbReference>
<keyword evidence="3" id="KW-1185">Reference proteome</keyword>
<dbReference type="SFLD" id="SFLDS00003">
    <property type="entry name" value="Haloacid_Dehalogenase"/>
    <property type="match status" value="1"/>
</dbReference>
<dbReference type="Gene3D" id="3.40.50.1000">
    <property type="entry name" value="HAD superfamily/HAD-like"/>
    <property type="match status" value="1"/>
</dbReference>
<keyword evidence="1 2" id="KW-0378">Hydrolase</keyword>
<evidence type="ECO:0000313" key="2">
    <source>
        <dbReference type="EMBL" id="MBR0668377.1"/>
    </source>
</evidence>
<dbReference type="PANTHER" id="PTHR43316">
    <property type="entry name" value="HYDROLASE, HALOACID DELAHOGENASE-RELATED"/>
    <property type="match status" value="1"/>
</dbReference>
<name>A0ABS5F730_9PROT</name>
<reference evidence="3" key="1">
    <citation type="journal article" date="2021" name="Syst. Appl. Microbiol.">
        <title>Roseomonas hellenica sp. nov., isolated from roots of wild-growing Alkanna tinctoria.</title>
        <authorList>
            <person name="Rat A."/>
            <person name="Naranjo H.D."/>
            <person name="Lebbe L."/>
            <person name="Cnockaert M."/>
            <person name="Krigas N."/>
            <person name="Grigoriadou K."/>
            <person name="Maloupa E."/>
            <person name="Willems A."/>
        </authorList>
    </citation>
    <scope>NUCLEOTIDE SEQUENCE [LARGE SCALE GENOMIC DNA]</scope>
    <source>
        <strain evidence="3">LMG 31523</strain>
    </source>
</reference>
<dbReference type="GO" id="GO:0016787">
    <property type="term" value="F:hydrolase activity"/>
    <property type="evidence" value="ECO:0007669"/>
    <property type="project" value="UniProtKB-KW"/>
</dbReference>
<dbReference type="EMBL" id="JAAGBB010000055">
    <property type="protein sequence ID" value="MBR0668377.1"/>
    <property type="molecule type" value="Genomic_DNA"/>
</dbReference>
<dbReference type="InterPro" id="IPR051540">
    <property type="entry name" value="S-2-haloacid_dehalogenase"/>
</dbReference>